<dbReference type="PIRSF" id="PIRSF006304">
    <property type="entry name" value="GatC"/>
    <property type="match status" value="1"/>
</dbReference>
<proteinExistence type="predicted"/>
<dbReference type="InterPro" id="IPR013014">
    <property type="entry name" value="PTS_EIIC_2"/>
</dbReference>
<evidence type="ECO:0000313" key="11">
    <source>
        <dbReference type="EMBL" id="MCP0888031.1"/>
    </source>
</evidence>
<dbReference type="PANTHER" id="PTHR37324:SF2">
    <property type="entry name" value="PTS SYSTEM GALACTITOL-SPECIFIC EIIC COMPONENT"/>
    <property type="match status" value="1"/>
</dbReference>
<keyword evidence="2" id="KW-0813">Transport</keyword>
<gene>
    <name evidence="11" type="ORF">LB941_11895</name>
</gene>
<accession>A0A9X2JPR8</accession>
<keyword evidence="6 9" id="KW-0812">Transmembrane</keyword>
<keyword evidence="4" id="KW-0762">Sugar transport</keyword>
<feature type="transmembrane region" description="Helical" evidence="9">
    <location>
        <begin position="216"/>
        <end position="235"/>
    </location>
</feature>
<protein>
    <submittedName>
        <fullName evidence="11">PTS galactitol transporter subunit IIC</fullName>
    </submittedName>
</protein>
<feature type="transmembrane region" description="Helical" evidence="9">
    <location>
        <begin position="241"/>
        <end position="258"/>
    </location>
</feature>
<dbReference type="Pfam" id="PF03611">
    <property type="entry name" value="EIIC-GAT"/>
    <property type="match status" value="1"/>
</dbReference>
<dbReference type="Proteomes" id="UP001139006">
    <property type="component" value="Unassembled WGS sequence"/>
</dbReference>
<evidence type="ECO:0000259" key="10">
    <source>
        <dbReference type="PROSITE" id="PS51104"/>
    </source>
</evidence>
<reference evidence="11 12" key="1">
    <citation type="journal article" date="2023" name="Int. J. Syst. Evol. Microbiol.">
        <title>Ligilactobacillus ubinensis sp. nov., a novel species isolated from the wild ferment of a durian fruit (Durio zibethinus).</title>
        <authorList>
            <person name="Heng Y.C."/>
            <person name="Menon N."/>
            <person name="Chen B."/>
            <person name="Loo B.Z.L."/>
            <person name="Wong G.W.J."/>
            <person name="Lim A.C.H."/>
            <person name="Silvaraju S."/>
            <person name="Kittelmann S."/>
        </authorList>
    </citation>
    <scope>NUCLEOTIDE SEQUENCE [LARGE SCALE GENOMIC DNA]</scope>
    <source>
        <strain evidence="11 12">WILCCON 0076</strain>
    </source>
</reference>
<dbReference type="GO" id="GO:0009401">
    <property type="term" value="P:phosphoenolpyruvate-dependent sugar phosphotransferase system"/>
    <property type="evidence" value="ECO:0007669"/>
    <property type="project" value="UniProtKB-KW"/>
</dbReference>
<dbReference type="RefSeq" id="WP_253362201.1">
    <property type="nucleotide sequence ID" value="NZ_JAIULA010000035.1"/>
</dbReference>
<comment type="caution">
    <text evidence="11">The sequence shown here is derived from an EMBL/GenBank/DDBJ whole genome shotgun (WGS) entry which is preliminary data.</text>
</comment>
<dbReference type="PROSITE" id="PS51104">
    <property type="entry name" value="PTS_EIIC_TYPE_2"/>
    <property type="match status" value="1"/>
</dbReference>
<feature type="transmembrane region" description="Helical" evidence="9">
    <location>
        <begin position="328"/>
        <end position="347"/>
    </location>
</feature>
<dbReference type="InterPro" id="IPR004703">
    <property type="entry name" value="PTS_sugar-sp_permease"/>
</dbReference>
<evidence type="ECO:0000256" key="1">
    <source>
        <dbReference type="ARBA" id="ARBA00004651"/>
    </source>
</evidence>
<keyword evidence="12" id="KW-1185">Reference proteome</keyword>
<feature type="transmembrane region" description="Helical" evidence="9">
    <location>
        <begin position="354"/>
        <end position="376"/>
    </location>
</feature>
<feature type="transmembrane region" description="Helical" evidence="9">
    <location>
        <begin position="124"/>
        <end position="157"/>
    </location>
</feature>
<keyword evidence="5" id="KW-0598">Phosphotransferase system</keyword>
<evidence type="ECO:0000256" key="8">
    <source>
        <dbReference type="ARBA" id="ARBA00023136"/>
    </source>
</evidence>
<name>A0A9X2JPR8_9LACO</name>
<evidence type="ECO:0000256" key="9">
    <source>
        <dbReference type="SAM" id="Phobius"/>
    </source>
</evidence>
<evidence type="ECO:0000256" key="7">
    <source>
        <dbReference type="ARBA" id="ARBA00022989"/>
    </source>
</evidence>
<dbReference type="EMBL" id="JAIULA010000035">
    <property type="protein sequence ID" value="MCP0888031.1"/>
    <property type="molecule type" value="Genomic_DNA"/>
</dbReference>
<evidence type="ECO:0000256" key="4">
    <source>
        <dbReference type="ARBA" id="ARBA00022597"/>
    </source>
</evidence>
<evidence type="ECO:0000256" key="3">
    <source>
        <dbReference type="ARBA" id="ARBA00022475"/>
    </source>
</evidence>
<dbReference type="GO" id="GO:0015577">
    <property type="term" value="F:galactitol transmembrane transporter activity"/>
    <property type="evidence" value="ECO:0007669"/>
    <property type="project" value="InterPro"/>
</dbReference>
<feature type="transmembrane region" description="Helical" evidence="9">
    <location>
        <begin position="177"/>
        <end position="196"/>
    </location>
</feature>
<evidence type="ECO:0000256" key="6">
    <source>
        <dbReference type="ARBA" id="ARBA00022692"/>
    </source>
</evidence>
<feature type="transmembrane region" description="Helical" evidence="9">
    <location>
        <begin position="39"/>
        <end position="59"/>
    </location>
</feature>
<feature type="domain" description="PTS EIIC type-2" evidence="10">
    <location>
        <begin position="4"/>
        <end position="432"/>
    </location>
</feature>
<evidence type="ECO:0000256" key="5">
    <source>
        <dbReference type="ARBA" id="ARBA00022683"/>
    </source>
</evidence>
<sequence>MQIVQWIVNLGASVFLPILLFIFGMVLGIKPGKAFKAGLTVGIGFIGLNLVINILTTNLGPATKLMIKNYGLHLQTIDVGWPAASAIAYGTALGAMAIPVGVIVNVILLIFGLTKTLDVDIWNYWHVAFAGSILYMLTHNMWLGIFAMVVVTMFTYFFADLSAPTVEKYYGLEGISFPHGLSAPGYVFALPFNWLFDRIPGLNKIHVNAETVQKKLGIFGDTTVLGAIIGLVIGILAKMTVAKILGLAVNMAAVMMLMPRMVSLLMEGLTPISEAANIMVKKHFPGKKLYIGMDSALAIGQESVLSASLILIPITLFLAVILPGNRVLPFGDLATLPYFFALFAAVFKGDILRTVLAGIVDICISLYVATWAAPVITELAKAASFNMSGNSSISALSDGGLWTNYIYLMIGEKFEWIGMIVLFLIAFGLLVWLNKLRKTDEA</sequence>
<dbReference type="AlphaFoldDB" id="A0A9X2JPR8"/>
<keyword evidence="3" id="KW-1003">Cell membrane</keyword>
<dbReference type="GO" id="GO:0005886">
    <property type="term" value="C:plasma membrane"/>
    <property type="evidence" value="ECO:0007669"/>
    <property type="project" value="UniProtKB-SubCell"/>
</dbReference>
<feature type="transmembrane region" description="Helical" evidence="9">
    <location>
        <begin position="79"/>
        <end position="112"/>
    </location>
</feature>
<dbReference type="InterPro" id="IPR013853">
    <property type="entry name" value="EIIC-GAT"/>
</dbReference>
<feature type="transmembrane region" description="Helical" evidence="9">
    <location>
        <begin position="6"/>
        <end position="27"/>
    </location>
</feature>
<evidence type="ECO:0000313" key="12">
    <source>
        <dbReference type="Proteomes" id="UP001139006"/>
    </source>
</evidence>
<keyword evidence="7 9" id="KW-1133">Transmembrane helix</keyword>
<evidence type="ECO:0000256" key="2">
    <source>
        <dbReference type="ARBA" id="ARBA00022448"/>
    </source>
</evidence>
<feature type="transmembrane region" description="Helical" evidence="9">
    <location>
        <begin position="416"/>
        <end position="433"/>
    </location>
</feature>
<feature type="transmembrane region" description="Helical" evidence="9">
    <location>
        <begin position="303"/>
        <end position="322"/>
    </location>
</feature>
<keyword evidence="8 9" id="KW-0472">Membrane</keyword>
<comment type="subcellular location">
    <subcellularLocation>
        <location evidence="1">Cell membrane</location>
        <topology evidence="1">Multi-pass membrane protein</topology>
    </subcellularLocation>
</comment>
<organism evidence="11 12">
    <name type="scientific">Ligilactobacillus ubinensis</name>
    <dbReference type="NCBI Taxonomy" id="2876789"/>
    <lineage>
        <taxon>Bacteria</taxon>
        <taxon>Bacillati</taxon>
        <taxon>Bacillota</taxon>
        <taxon>Bacilli</taxon>
        <taxon>Lactobacillales</taxon>
        <taxon>Lactobacillaceae</taxon>
        <taxon>Ligilactobacillus</taxon>
    </lineage>
</organism>
<dbReference type="PANTHER" id="PTHR37324">
    <property type="entry name" value="PTS SYSTEM GALACTITOL-SPECIFIC EIIC COMPONENT"/>
    <property type="match status" value="1"/>
</dbReference>